<proteinExistence type="inferred from homology"/>
<dbReference type="Gene3D" id="3.40.190.10">
    <property type="entry name" value="Periplasmic binding protein-like II"/>
    <property type="match status" value="1"/>
</dbReference>
<keyword evidence="4" id="KW-1185">Reference proteome</keyword>
<comment type="similarity">
    <text evidence="1">Belongs to the UPF0065 (bug) family.</text>
</comment>
<dbReference type="InterPro" id="IPR005064">
    <property type="entry name" value="BUG"/>
</dbReference>
<dbReference type="SUPFAM" id="SSF53850">
    <property type="entry name" value="Periplasmic binding protein-like II"/>
    <property type="match status" value="1"/>
</dbReference>
<dbReference type="CDD" id="cd13578">
    <property type="entry name" value="PBP2_Bug27"/>
    <property type="match status" value="1"/>
</dbReference>
<dbReference type="InterPro" id="IPR042100">
    <property type="entry name" value="Bug_dom1"/>
</dbReference>
<feature type="chain" id="PRO_5008259123" description="ABC transporter substrate-binding protein" evidence="2">
    <location>
        <begin position="26"/>
        <end position="330"/>
    </location>
</feature>
<evidence type="ECO:0000256" key="2">
    <source>
        <dbReference type="SAM" id="SignalP"/>
    </source>
</evidence>
<name>A0A193GM90_9BORD</name>
<dbReference type="Pfam" id="PF03401">
    <property type="entry name" value="TctC"/>
    <property type="match status" value="1"/>
</dbReference>
<organism evidence="3 4">
    <name type="scientific">Bordetella flabilis</name>
    <dbReference type="NCBI Taxonomy" id="463014"/>
    <lineage>
        <taxon>Bacteria</taxon>
        <taxon>Pseudomonadati</taxon>
        <taxon>Pseudomonadota</taxon>
        <taxon>Betaproteobacteria</taxon>
        <taxon>Burkholderiales</taxon>
        <taxon>Alcaligenaceae</taxon>
        <taxon>Bordetella</taxon>
    </lineage>
</organism>
<dbReference type="STRING" id="463014.BAU07_16190"/>
<feature type="signal peptide" evidence="2">
    <location>
        <begin position="1"/>
        <end position="25"/>
    </location>
</feature>
<dbReference type="PIRSF" id="PIRSF017082">
    <property type="entry name" value="YflP"/>
    <property type="match status" value="1"/>
</dbReference>
<accession>A0A193GM90</accession>
<keyword evidence="2" id="KW-0732">Signal</keyword>
<dbReference type="Proteomes" id="UP000091926">
    <property type="component" value="Chromosome"/>
</dbReference>
<dbReference type="KEGG" id="bfz:BAU07_16190"/>
<sequence length="330" mass="35241">MHRYAMTHYAAALALTLGLCQPGMAQGTEASPQPPRCAAIKLFVPYAPGGGTDVSARLFGGKLGEELKIPVIVENRPGAKSVIAYQALLREPADGCAYLFDNSSHTIQSLYRNLPYNAEQDFQPVAMVEQAPNVLVVNPRFPAKTMAQFVDYVRQHPGKVTYASFGVGTSSHLSGEVLSAAIGAPMVHVPYRGSAPAIADLMAGQVNALFVDPFTAKPLVDAGKVVGLAVVNSRRSPMFADLPSLGELGYADLSIPGWWGMFASAGTPPAVVADVAQRLRRIAAMPDVAEKVRGLGAEPYADKPGEFAQIIAKDRARWKKIVAERNIELD</sequence>
<dbReference type="AlphaFoldDB" id="A0A193GM90"/>
<dbReference type="PANTHER" id="PTHR42928:SF5">
    <property type="entry name" value="BLR1237 PROTEIN"/>
    <property type="match status" value="1"/>
</dbReference>
<evidence type="ECO:0000313" key="3">
    <source>
        <dbReference type="EMBL" id="ANN80541.1"/>
    </source>
</evidence>
<dbReference type="PANTHER" id="PTHR42928">
    <property type="entry name" value="TRICARBOXYLATE-BINDING PROTEIN"/>
    <property type="match status" value="1"/>
</dbReference>
<reference evidence="3 4" key="1">
    <citation type="submission" date="2016-06" db="EMBL/GenBank/DDBJ databases">
        <title>Complete genome sequences of Bordetella bronchialis and Bordetella flabilis.</title>
        <authorList>
            <person name="LiPuma J.J."/>
            <person name="Spilker T."/>
        </authorList>
    </citation>
    <scope>NUCLEOTIDE SEQUENCE [LARGE SCALE GENOMIC DNA]</scope>
    <source>
        <strain evidence="3 4">AU10664</strain>
    </source>
</reference>
<evidence type="ECO:0000313" key="4">
    <source>
        <dbReference type="Proteomes" id="UP000091926"/>
    </source>
</evidence>
<protein>
    <recommendedName>
        <fullName evidence="5">ABC transporter substrate-binding protein</fullName>
    </recommendedName>
</protein>
<dbReference type="Gene3D" id="3.40.190.150">
    <property type="entry name" value="Bordetella uptake gene, domain 1"/>
    <property type="match status" value="1"/>
</dbReference>
<evidence type="ECO:0008006" key="5">
    <source>
        <dbReference type="Google" id="ProtNLM"/>
    </source>
</evidence>
<evidence type="ECO:0000256" key="1">
    <source>
        <dbReference type="ARBA" id="ARBA00006987"/>
    </source>
</evidence>
<gene>
    <name evidence="3" type="ORF">BAU07_16190</name>
</gene>
<dbReference type="EMBL" id="CP016172">
    <property type="protein sequence ID" value="ANN80541.1"/>
    <property type="molecule type" value="Genomic_DNA"/>
</dbReference>